<dbReference type="Pfam" id="PF12019">
    <property type="entry name" value="GspH"/>
    <property type="match status" value="1"/>
</dbReference>
<dbReference type="AlphaFoldDB" id="A0A5B7YBL6"/>
<organism evidence="13 14">
    <name type="scientific">Salinimonas iocasae</name>
    <dbReference type="NCBI Taxonomy" id="2572577"/>
    <lineage>
        <taxon>Bacteria</taxon>
        <taxon>Pseudomonadati</taxon>
        <taxon>Pseudomonadota</taxon>
        <taxon>Gammaproteobacteria</taxon>
        <taxon>Alteromonadales</taxon>
        <taxon>Alteromonadaceae</taxon>
        <taxon>Alteromonas/Salinimonas group</taxon>
        <taxon>Salinimonas</taxon>
    </lineage>
</organism>
<dbReference type="SUPFAM" id="SSF54523">
    <property type="entry name" value="Pili subunits"/>
    <property type="match status" value="1"/>
</dbReference>
<gene>
    <name evidence="13" type="ORF">FBQ74_03535</name>
</gene>
<keyword evidence="4" id="KW-0488">Methylation</keyword>
<evidence type="ECO:0000256" key="6">
    <source>
        <dbReference type="ARBA" id="ARBA00022692"/>
    </source>
</evidence>
<keyword evidence="3" id="KW-1003">Cell membrane</keyword>
<dbReference type="Proteomes" id="UP000304912">
    <property type="component" value="Chromosome"/>
</dbReference>
<keyword evidence="8 11" id="KW-0472">Membrane</keyword>
<comment type="similarity">
    <text evidence="9">Belongs to the GSP H family.</text>
</comment>
<evidence type="ECO:0000256" key="10">
    <source>
        <dbReference type="ARBA" id="ARBA00030775"/>
    </source>
</evidence>
<evidence type="ECO:0000256" key="3">
    <source>
        <dbReference type="ARBA" id="ARBA00022475"/>
    </source>
</evidence>
<feature type="domain" description="General secretion pathway GspH" evidence="12">
    <location>
        <begin position="43"/>
        <end position="155"/>
    </location>
</feature>
<dbReference type="GO" id="GO:0005886">
    <property type="term" value="C:plasma membrane"/>
    <property type="evidence" value="ECO:0007669"/>
    <property type="project" value="UniProtKB-SubCell"/>
</dbReference>
<evidence type="ECO:0000256" key="4">
    <source>
        <dbReference type="ARBA" id="ARBA00022481"/>
    </source>
</evidence>
<evidence type="ECO:0000256" key="11">
    <source>
        <dbReference type="SAM" id="Phobius"/>
    </source>
</evidence>
<dbReference type="PROSITE" id="PS00409">
    <property type="entry name" value="PROKAR_NTER_METHYL"/>
    <property type="match status" value="1"/>
</dbReference>
<protein>
    <recommendedName>
        <fullName evidence="2">Type II secretion system protein H</fullName>
    </recommendedName>
    <alternativeName>
        <fullName evidence="10">General secretion pathway protein H</fullName>
    </alternativeName>
</protein>
<feature type="transmembrane region" description="Helical" evidence="11">
    <location>
        <begin position="12"/>
        <end position="30"/>
    </location>
</feature>
<evidence type="ECO:0000256" key="8">
    <source>
        <dbReference type="ARBA" id="ARBA00023136"/>
    </source>
</evidence>
<evidence type="ECO:0000256" key="2">
    <source>
        <dbReference type="ARBA" id="ARBA00021549"/>
    </source>
</evidence>
<keyword evidence="14" id="KW-1185">Reference proteome</keyword>
<dbReference type="Pfam" id="PF07963">
    <property type="entry name" value="N_methyl"/>
    <property type="match status" value="1"/>
</dbReference>
<keyword evidence="7 11" id="KW-1133">Transmembrane helix</keyword>
<dbReference type="GO" id="GO:0015628">
    <property type="term" value="P:protein secretion by the type II secretion system"/>
    <property type="evidence" value="ECO:0007669"/>
    <property type="project" value="InterPro"/>
</dbReference>
<dbReference type="InterPro" id="IPR045584">
    <property type="entry name" value="Pilin-like"/>
</dbReference>
<proteinExistence type="inferred from homology"/>
<dbReference type="EMBL" id="CP039852">
    <property type="protein sequence ID" value="QCZ92596.1"/>
    <property type="molecule type" value="Genomic_DNA"/>
</dbReference>
<dbReference type="GO" id="GO:0015627">
    <property type="term" value="C:type II protein secretion system complex"/>
    <property type="evidence" value="ECO:0007669"/>
    <property type="project" value="InterPro"/>
</dbReference>
<dbReference type="NCBIfam" id="TIGR02532">
    <property type="entry name" value="IV_pilin_GFxxxE"/>
    <property type="match status" value="1"/>
</dbReference>
<comment type="subcellular location">
    <subcellularLocation>
        <location evidence="1">Cell inner membrane</location>
        <topology evidence="1">Single-pass membrane protein</topology>
    </subcellularLocation>
</comment>
<dbReference type="RefSeq" id="WP_139755348.1">
    <property type="nucleotide sequence ID" value="NZ_CP039852.1"/>
</dbReference>
<dbReference type="InterPro" id="IPR022346">
    <property type="entry name" value="T2SS_GspH"/>
</dbReference>
<evidence type="ECO:0000313" key="13">
    <source>
        <dbReference type="EMBL" id="QCZ92596.1"/>
    </source>
</evidence>
<name>A0A5B7YBL6_9ALTE</name>
<evidence type="ECO:0000313" key="14">
    <source>
        <dbReference type="Proteomes" id="UP000304912"/>
    </source>
</evidence>
<evidence type="ECO:0000256" key="5">
    <source>
        <dbReference type="ARBA" id="ARBA00022519"/>
    </source>
</evidence>
<dbReference type="InterPro" id="IPR012902">
    <property type="entry name" value="N_methyl_site"/>
</dbReference>
<dbReference type="Gene3D" id="3.30.700.10">
    <property type="entry name" value="Glycoprotein, Type 4 Pilin"/>
    <property type="match status" value="1"/>
</dbReference>
<reference evidence="13 14" key="1">
    <citation type="submission" date="2019-04" db="EMBL/GenBank/DDBJ databases">
        <title>Salinimonas iocasae sp. nov., a halophilic bacterium isolated from the outer tube casing of tubeworms in Okinawa Trough.</title>
        <authorList>
            <person name="Zhang H."/>
            <person name="Wang H."/>
            <person name="Li C."/>
        </authorList>
    </citation>
    <scope>NUCLEOTIDE SEQUENCE [LARGE SCALE GENOMIC DNA]</scope>
    <source>
        <strain evidence="13 14">KX18D6</strain>
    </source>
</reference>
<accession>A0A5B7YBL6</accession>
<dbReference type="OrthoDB" id="6400290at2"/>
<keyword evidence="6 11" id="KW-0812">Transmembrane</keyword>
<evidence type="ECO:0000256" key="7">
    <source>
        <dbReference type="ARBA" id="ARBA00022989"/>
    </source>
</evidence>
<sequence>MSNQKGLSLLELMIAVAIVAIVVTLGAPAISDVQRSAALSGAVENVYFGMQQARSHAVRQSADIQVDFTAGQNWCVGTTDQTDCDCAVANSCTVDGVENVLRGQDFPGVTLPALTFGTDNQTTFDGTRGLTLNNSGSANFSNGTDTVRINLNEVGRVQICVVSGDLGGYPSCAS</sequence>
<dbReference type="KEGG" id="salk:FBQ74_03535"/>
<keyword evidence="5" id="KW-0997">Cell inner membrane</keyword>
<evidence type="ECO:0000256" key="9">
    <source>
        <dbReference type="ARBA" id="ARBA00025772"/>
    </source>
</evidence>
<evidence type="ECO:0000259" key="12">
    <source>
        <dbReference type="Pfam" id="PF12019"/>
    </source>
</evidence>
<evidence type="ECO:0000256" key="1">
    <source>
        <dbReference type="ARBA" id="ARBA00004377"/>
    </source>
</evidence>